<feature type="region of interest" description="Disordered" evidence="1">
    <location>
        <begin position="76"/>
        <end position="105"/>
    </location>
</feature>
<dbReference type="EMBL" id="HBUE01137797">
    <property type="protein sequence ID" value="CAG6499377.1"/>
    <property type="molecule type" value="Transcribed_RNA"/>
</dbReference>
<sequence>MIRHHFVRNTSLKSRIDQQQHFTQPQFLNHDRRSNLPISHKQFVSNRLRIFRVFFQIFPSSKNNNHKSLKRNLNLQSKTKKSIFPHSTDGDLSTKSSGIQGFKPDRRHVSRIMERIGFS</sequence>
<dbReference type="AlphaFoldDB" id="A0A8D8G7J0"/>
<name>A0A8D8G7J0_CULPI</name>
<feature type="compositionally biased region" description="Polar residues" evidence="1">
    <location>
        <begin position="90"/>
        <end position="99"/>
    </location>
</feature>
<proteinExistence type="predicted"/>
<evidence type="ECO:0000313" key="2">
    <source>
        <dbReference type="EMBL" id="CAG6499377.1"/>
    </source>
</evidence>
<dbReference type="EMBL" id="HBUE01137794">
    <property type="protein sequence ID" value="CAG6499375.1"/>
    <property type="molecule type" value="Transcribed_RNA"/>
</dbReference>
<evidence type="ECO:0000256" key="1">
    <source>
        <dbReference type="SAM" id="MobiDB-lite"/>
    </source>
</evidence>
<protein>
    <submittedName>
        <fullName evidence="2">(northern house mosquito) hypothetical protein</fullName>
    </submittedName>
</protein>
<organism evidence="2">
    <name type="scientific">Culex pipiens</name>
    <name type="common">House mosquito</name>
    <dbReference type="NCBI Taxonomy" id="7175"/>
    <lineage>
        <taxon>Eukaryota</taxon>
        <taxon>Metazoa</taxon>
        <taxon>Ecdysozoa</taxon>
        <taxon>Arthropoda</taxon>
        <taxon>Hexapoda</taxon>
        <taxon>Insecta</taxon>
        <taxon>Pterygota</taxon>
        <taxon>Neoptera</taxon>
        <taxon>Endopterygota</taxon>
        <taxon>Diptera</taxon>
        <taxon>Nematocera</taxon>
        <taxon>Culicoidea</taxon>
        <taxon>Culicidae</taxon>
        <taxon>Culicinae</taxon>
        <taxon>Culicini</taxon>
        <taxon>Culex</taxon>
        <taxon>Culex</taxon>
    </lineage>
</organism>
<accession>A0A8D8G7J0</accession>
<reference evidence="2" key="1">
    <citation type="submission" date="2021-05" db="EMBL/GenBank/DDBJ databases">
        <authorList>
            <person name="Alioto T."/>
            <person name="Alioto T."/>
            <person name="Gomez Garrido J."/>
        </authorList>
    </citation>
    <scope>NUCLEOTIDE SEQUENCE</scope>
</reference>